<accession>A0A1G7V9Y5</accession>
<dbReference type="InterPro" id="IPR011059">
    <property type="entry name" value="Metal-dep_hydrolase_composite"/>
</dbReference>
<dbReference type="InterPro" id="IPR050287">
    <property type="entry name" value="MTA/SAH_deaminase"/>
</dbReference>
<dbReference type="SUPFAM" id="SSF51338">
    <property type="entry name" value="Composite domain of metallo-dependent hydrolases"/>
    <property type="match status" value="1"/>
</dbReference>
<evidence type="ECO:0000256" key="1">
    <source>
        <dbReference type="ARBA" id="ARBA00022801"/>
    </source>
</evidence>
<dbReference type="SUPFAM" id="SSF51556">
    <property type="entry name" value="Metallo-dependent hydrolases"/>
    <property type="match status" value="1"/>
</dbReference>
<dbReference type="Pfam" id="PF01979">
    <property type="entry name" value="Amidohydro_1"/>
    <property type="match status" value="1"/>
</dbReference>
<dbReference type="Gene3D" id="2.30.40.10">
    <property type="entry name" value="Urease, subunit C, domain 1"/>
    <property type="match status" value="1"/>
</dbReference>
<evidence type="ECO:0000259" key="2">
    <source>
        <dbReference type="Pfam" id="PF01979"/>
    </source>
</evidence>
<keyword evidence="1" id="KW-0378">Hydrolase</keyword>
<dbReference type="PANTHER" id="PTHR43794">
    <property type="entry name" value="AMINOHYDROLASE SSNA-RELATED"/>
    <property type="match status" value="1"/>
</dbReference>
<dbReference type="Gene3D" id="3.20.20.140">
    <property type="entry name" value="Metal-dependent hydrolases"/>
    <property type="match status" value="1"/>
</dbReference>
<dbReference type="AlphaFoldDB" id="A0A1G7V9Y5"/>
<dbReference type="NCBIfam" id="TIGR02022">
    <property type="entry name" value="hutF"/>
    <property type="match status" value="1"/>
</dbReference>
<dbReference type="InterPro" id="IPR032466">
    <property type="entry name" value="Metal_Hydrolase"/>
</dbReference>
<sequence>MTASKTEDTGPGGAVTAYWCELAWLPPGEIAEGVLVTVAEGRFSDIVRDVPAPPPGAERLAGLTLPGLANAHSHAFHRALRGHTHDCAAEPGEATFWTWREQMYGVAGRLDPDSYLALARATYAEMALAGITSVAEFHYLHHGPDGMSYADPNAMGHALVQAAMEAGLRISLLDTCYLSGGVGVPLTGVQRRFGDGDAERWAIRAEALAAAYKGEPAVEVGAAIHSVRAVAPEQMRLVVAFSDHHAVPLHAHVSEQRAENAACVEMYSASPVQVLHEHGALGPRSTAVHATHLSDVDIALLGQSSTHICMCPTTERDLADGIGQARALFEAGAPITLGTDSNAVIDLFEEARAVEFGERLATERRCHWTAAELLTAATSTGHASLGFPDGGTLCPGAWADLVSVRLDSVRTAGADPARAVETVVFAATAADVHSVVSGGRRVVSEGRHVLGDVGAMLSEAIGQVR</sequence>
<reference evidence="3 4" key="1">
    <citation type="submission" date="2016-10" db="EMBL/GenBank/DDBJ databases">
        <authorList>
            <person name="de Groot N.N."/>
        </authorList>
    </citation>
    <scope>NUCLEOTIDE SEQUENCE [LARGE SCALE GENOMIC DNA]</scope>
    <source>
        <strain evidence="3 4">CPCC 201354</strain>
    </source>
</reference>
<feature type="domain" description="Amidohydrolase-related" evidence="2">
    <location>
        <begin position="65"/>
        <end position="442"/>
    </location>
</feature>
<dbReference type="EMBL" id="FNCN01000005">
    <property type="protein sequence ID" value="SDG56351.1"/>
    <property type="molecule type" value="Genomic_DNA"/>
</dbReference>
<evidence type="ECO:0000313" key="3">
    <source>
        <dbReference type="EMBL" id="SDG56351.1"/>
    </source>
</evidence>
<dbReference type="InterPro" id="IPR006680">
    <property type="entry name" value="Amidohydro-rel"/>
</dbReference>
<gene>
    <name evidence="3" type="ORF">SAMN05421505_105178</name>
</gene>
<organism evidence="3 4">
    <name type="scientific">Sinosporangium album</name>
    <dbReference type="NCBI Taxonomy" id="504805"/>
    <lineage>
        <taxon>Bacteria</taxon>
        <taxon>Bacillati</taxon>
        <taxon>Actinomycetota</taxon>
        <taxon>Actinomycetes</taxon>
        <taxon>Streptosporangiales</taxon>
        <taxon>Streptosporangiaceae</taxon>
        <taxon>Sinosporangium</taxon>
    </lineage>
</organism>
<dbReference type="Proteomes" id="UP000198923">
    <property type="component" value="Unassembled WGS sequence"/>
</dbReference>
<protein>
    <submittedName>
        <fullName evidence="3">Formiminoglutamate deiminase</fullName>
    </submittedName>
</protein>
<keyword evidence="4" id="KW-1185">Reference proteome</keyword>
<dbReference type="NCBIfam" id="NF006681">
    <property type="entry name" value="PRK09229.1-2"/>
    <property type="match status" value="1"/>
</dbReference>
<dbReference type="RefSeq" id="WP_093169687.1">
    <property type="nucleotide sequence ID" value="NZ_FNCN01000005.1"/>
</dbReference>
<dbReference type="PANTHER" id="PTHR43794:SF11">
    <property type="entry name" value="AMIDOHYDROLASE-RELATED DOMAIN-CONTAINING PROTEIN"/>
    <property type="match status" value="1"/>
</dbReference>
<dbReference type="STRING" id="504805.SAMN05421505_105178"/>
<proteinExistence type="predicted"/>
<dbReference type="OrthoDB" id="3204583at2"/>
<dbReference type="InterPro" id="IPR010252">
    <property type="entry name" value="HutF"/>
</dbReference>
<name>A0A1G7V9Y5_9ACTN</name>
<dbReference type="GO" id="GO:0016810">
    <property type="term" value="F:hydrolase activity, acting on carbon-nitrogen (but not peptide) bonds"/>
    <property type="evidence" value="ECO:0007669"/>
    <property type="project" value="InterPro"/>
</dbReference>
<evidence type="ECO:0000313" key="4">
    <source>
        <dbReference type="Proteomes" id="UP000198923"/>
    </source>
</evidence>